<comment type="caution">
    <text evidence="5">The sequence shown here is derived from an EMBL/GenBank/DDBJ whole genome shotgun (WGS) entry which is preliminary data.</text>
</comment>
<dbReference type="SUPFAM" id="SSF53756">
    <property type="entry name" value="UDP-Glycosyltransferase/glycogen phosphorylase"/>
    <property type="match status" value="1"/>
</dbReference>
<keyword evidence="2 5" id="KW-0808">Transferase</keyword>
<evidence type="ECO:0000256" key="2">
    <source>
        <dbReference type="ARBA" id="ARBA00022679"/>
    </source>
</evidence>
<dbReference type="PANTHER" id="PTHR45947">
    <property type="entry name" value="SULFOQUINOVOSYL TRANSFERASE SQD2"/>
    <property type="match status" value="1"/>
</dbReference>
<dbReference type="GO" id="GO:0016758">
    <property type="term" value="F:hexosyltransferase activity"/>
    <property type="evidence" value="ECO:0007669"/>
    <property type="project" value="TreeGrafter"/>
</dbReference>
<evidence type="ECO:0000313" key="6">
    <source>
        <dbReference type="Proteomes" id="UP000005143"/>
    </source>
</evidence>
<evidence type="ECO:0000256" key="1">
    <source>
        <dbReference type="ARBA" id="ARBA00022676"/>
    </source>
</evidence>
<gene>
    <name evidence="5" type="ORF">PAI11_27130</name>
</gene>
<dbReference type="Gene3D" id="3.40.50.2000">
    <property type="entry name" value="Glycogen Phosphorylase B"/>
    <property type="match status" value="2"/>
</dbReference>
<feature type="domain" description="Glycosyltransferase subfamily 4-like N-terminal" evidence="4">
    <location>
        <begin position="16"/>
        <end position="196"/>
    </location>
</feature>
<dbReference type="InterPro" id="IPR050194">
    <property type="entry name" value="Glycosyltransferase_grp1"/>
</dbReference>
<keyword evidence="6" id="KW-1185">Reference proteome</keyword>
<dbReference type="RefSeq" id="WP_007576094.1">
    <property type="nucleotide sequence ID" value="NZ_AGUD01000221.1"/>
</dbReference>
<proteinExistence type="predicted"/>
<dbReference type="PANTHER" id="PTHR45947:SF3">
    <property type="entry name" value="SULFOQUINOVOSYL TRANSFERASE SQD2"/>
    <property type="match status" value="1"/>
</dbReference>
<accession>H0E7B1</accession>
<evidence type="ECO:0000259" key="4">
    <source>
        <dbReference type="Pfam" id="PF13579"/>
    </source>
</evidence>
<dbReference type="Pfam" id="PF13579">
    <property type="entry name" value="Glyco_trans_4_4"/>
    <property type="match status" value="1"/>
</dbReference>
<dbReference type="GO" id="GO:1901137">
    <property type="term" value="P:carbohydrate derivative biosynthetic process"/>
    <property type="evidence" value="ECO:0007669"/>
    <property type="project" value="UniProtKB-ARBA"/>
</dbReference>
<protein>
    <submittedName>
        <fullName evidence="5">Glycosyl transferase group 1</fullName>
    </submittedName>
</protein>
<evidence type="ECO:0000256" key="3">
    <source>
        <dbReference type="SAM" id="MobiDB-lite"/>
    </source>
</evidence>
<dbReference type="Pfam" id="PF13692">
    <property type="entry name" value="Glyco_trans_1_4"/>
    <property type="match status" value="1"/>
</dbReference>
<keyword evidence="1" id="KW-0328">Glycosyltransferase</keyword>
<dbReference type="CDD" id="cd03794">
    <property type="entry name" value="GT4_WbuB-like"/>
    <property type="match status" value="1"/>
</dbReference>
<evidence type="ECO:0000313" key="5">
    <source>
        <dbReference type="EMBL" id="EHN10436.1"/>
    </source>
</evidence>
<organism evidence="5 6">
    <name type="scientific">Patulibacter medicamentivorans</name>
    <dbReference type="NCBI Taxonomy" id="1097667"/>
    <lineage>
        <taxon>Bacteria</taxon>
        <taxon>Bacillati</taxon>
        <taxon>Actinomycetota</taxon>
        <taxon>Thermoleophilia</taxon>
        <taxon>Solirubrobacterales</taxon>
        <taxon>Patulibacteraceae</taxon>
        <taxon>Patulibacter</taxon>
    </lineage>
</organism>
<reference evidence="5 6" key="1">
    <citation type="journal article" date="2013" name="Biodegradation">
        <title>Quantitative proteomic analysis of ibuprofen-degrading Patulibacter sp. strain I11.</title>
        <authorList>
            <person name="Almeida B."/>
            <person name="Kjeldal H."/>
            <person name="Lolas I."/>
            <person name="Knudsen A.D."/>
            <person name="Carvalho G."/>
            <person name="Nielsen K.L."/>
            <person name="Barreto Crespo M.T."/>
            <person name="Stensballe A."/>
            <person name="Nielsen J.L."/>
        </authorList>
    </citation>
    <scope>NUCLEOTIDE SEQUENCE [LARGE SCALE GENOMIC DNA]</scope>
    <source>
        <strain evidence="5 6">I11</strain>
    </source>
</reference>
<dbReference type="EMBL" id="AGUD01000221">
    <property type="protein sequence ID" value="EHN10436.1"/>
    <property type="molecule type" value="Genomic_DNA"/>
</dbReference>
<feature type="region of interest" description="Disordered" evidence="3">
    <location>
        <begin position="395"/>
        <end position="419"/>
    </location>
</feature>
<dbReference type="Proteomes" id="UP000005143">
    <property type="component" value="Unassembled WGS sequence"/>
</dbReference>
<dbReference type="AlphaFoldDB" id="H0E7B1"/>
<sequence>MRLQLWSYNYAPEPQGIAPLSATLARGLQALGHEVDVVAAHPHYPEPVWGVRLRPYRELHDGVRVLRLPLWAGRQSGLARIRQELSFTSALAIAAPFLGRPDALIAVTPSFPALGVAMTASRLRRIPWVMWLQDIVTDGAAATGELTETSAALRLSRRLEIAAYASAAHVVTVSDAFRDNLIAKGADASRITRIFNPASQAMADAPRPPTTVPPRILVLGNIGHTQGLDGIIEAFQDAPELARLGAELHVIGAGVVAERARARIRTPRVRMPGVLTGDALLDALRSAHVGVVSQRPDLPEFNLPSKLMTYMACGLPVLASVADGSEVARIVRESGAGWVTDAGDPARFAAAAASVLQDPEALARAAAAARRFADEQFSPERVAARFDAVLRDVVGRSNGRAPHDRDRAGRSTGVPSSDR</sequence>
<dbReference type="InterPro" id="IPR028098">
    <property type="entry name" value="Glyco_trans_4-like_N"/>
</dbReference>
<name>H0E7B1_9ACTN</name>